<comment type="caution">
    <text evidence="3">The sequence shown here is derived from an EMBL/GenBank/DDBJ whole genome shotgun (WGS) entry which is preliminary data.</text>
</comment>
<sequence length="255" mass="29834">MANLIHCQNRYQCFEALIEFLLSLFYLFYLIICYRILSKDKSGVLVQIDKYLCFAALIETLLQTIYYLYFDNDFLLSTIRCLGIAIQITFCNILGSIVVDEIQTPRIWQLARALLGCLFILWYWFGIAHRSLIDYNCVQADYLILSSIGLIFAGGSFYLGIFALSNMQARKNSLEVSRSGFIQVQSNNQKYEQVLMRIKQITLMHYCGLIQFGVQFSFDLFTYINCQNSKECRNYYNATTFFSVKFIKQIVRFFI</sequence>
<feature type="transmembrane region" description="Helical" evidence="1">
    <location>
        <begin position="142"/>
        <end position="164"/>
    </location>
</feature>
<dbReference type="EMBL" id="CAJJDN010000048">
    <property type="protein sequence ID" value="CAD8085211.1"/>
    <property type="molecule type" value="Genomic_DNA"/>
</dbReference>
<keyword evidence="1" id="KW-0472">Membrane</keyword>
<gene>
    <name evidence="2" type="ORF">PSON_ATCC_30995.1.T0480041</name>
    <name evidence="3" type="ORF">PSON_ATCC_30995.1.T0480042</name>
</gene>
<keyword evidence="1" id="KW-1133">Transmembrane helix</keyword>
<accession>A0A8S1N517</accession>
<dbReference type="EMBL" id="CAJJDN010000048">
    <property type="protein sequence ID" value="CAD8085209.1"/>
    <property type="molecule type" value="Genomic_DNA"/>
</dbReference>
<evidence type="ECO:0000313" key="2">
    <source>
        <dbReference type="EMBL" id="CAD8085209.1"/>
    </source>
</evidence>
<dbReference type="OrthoDB" id="296617at2759"/>
<organism evidence="3 4">
    <name type="scientific">Paramecium sonneborni</name>
    <dbReference type="NCBI Taxonomy" id="65129"/>
    <lineage>
        <taxon>Eukaryota</taxon>
        <taxon>Sar</taxon>
        <taxon>Alveolata</taxon>
        <taxon>Ciliophora</taxon>
        <taxon>Intramacronucleata</taxon>
        <taxon>Oligohymenophorea</taxon>
        <taxon>Peniculida</taxon>
        <taxon>Parameciidae</taxon>
        <taxon>Paramecium</taxon>
    </lineage>
</organism>
<feature type="transmembrane region" description="Helical" evidence="1">
    <location>
        <begin position="20"/>
        <end position="37"/>
    </location>
</feature>
<reference evidence="3" key="1">
    <citation type="submission" date="2021-01" db="EMBL/GenBank/DDBJ databases">
        <authorList>
            <consortium name="Genoscope - CEA"/>
            <person name="William W."/>
        </authorList>
    </citation>
    <scope>NUCLEOTIDE SEQUENCE</scope>
</reference>
<feature type="transmembrane region" description="Helical" evidence="1">
    <location>
        <begin position="75"/>
        <end position="98"/>
    </location>
</feature>
<proteinExistence type="predicted"/>
<dbReference type="Proteomes" id="UP000692954">
    <property type="component" value="Unassembled WGS sequence"/>
</dbReference>
<evidence type="ECO:0000256" key="1">
    <source>
        <dbReference type="SAM" id="Phobius"/>
    </source>
</evidence>
<evidence type="ECO:0000313" key="4">
    <source>
        <dbReference type="Proteomes" id="UP000692954"/>
    </source>
</evidence>
<keyword evidence="4" id="KW-1185">Reference proteome</keyword>
<keyword evidence="1" id="KW-0812">Transmembrane</keyword>
<evidence type="ECO:0008006" key="5">
    <source>
        <dbReference type="Google" id="ProtNLM"/>
    </source>
</evidence>
<feature type="transmembrane region" description="Helical" evidence="1">
    <location>
        <begin position="49"/>
        <end position="69"/>
    </location>
</feature>
<protein>
    <recommendedName>
        <fullName evidence="5">Transmembrane protein</fullName>
    </recommendedName>
</protein>
<evidence type="ECO:0000313" key="3">
    <source>
        <dbReference type="EMBL" id="CAD8085211.1"/>
    </source>
</evidence>
<feature type="transmembrane region" description="Helical" evidence="1">
    <location>
        <begin position="110"/>
        <end position="130"/>
    </location>
</feature>
<dbReference type="AlphaFoldDB" id="A0A8S1N517"/>
<name>A0A8S1N517_9CILI</name>